<evidence type="ECO:0000256" key="2">
    <source>
        <dbReference type="ARBA" id="ARBA00022723"/>
    </source>
</evidence>
<dbReference type="InterPro" id="IPR057670">
    <property type="entry name" value="SH3_retrovirus"/>
</dbReference>
<dbReference type="Pfam" id="PF22936">
    <property type="entry name" value="Pol_BBD"/>
    <property type="match status" value="1"/>
</dbReference>
<dbReference type="GO" id="GO:0003676">
    <property type="term" value="F:nucleic acid binding"/>
    <property type="evidence" value="ECO:0007669"/>
    <property type="project" value="InterPro"/>
</dbReference>
<dbReference type="GO" id="GO:0015074">
    <property type="term" value="P:DNA integration"/>
    <property type="evidence" value="ECO:0007669"/>
    <property type="project" value="InterPro"/>
</dbReference>
<sequence>YLQHEHYALWEVIEFGDSYKAPPEKTSKDKGPTGEVSSSTKKKGITVAKTAKDIQKRKNDVKARTTILLALPDEHQLRFNTYNCAKELWEAILKTFGGNKATKKTKKNQLKQQYGNFKAEGSKTLEQTFNRLQAIRNRDDLDTMSLDDVYNHLKVYEPEVQKRAGSNSQNMAFISSSNTSSGKSEVPTVQGAFTASTQVPTVSTDTGKKITIQGSDVASFDKSKVECFNCHKMGHFAREYISPRSQDKGRRERERESYKKDPKVEEPVPKAMITIDGIRWDCSYMVEEDEASKNHALVADKKKKNKDNLNTKISKLNEELSDCETDLYNYKRGLSQVEARLVKFKENEIKYCEKIRVLERYIELKDNKNEYLMNELEEVKKEKESIDIKIEHFKNASKDLDRLLGSQKIDKDMKGVGYNKYYAIPPPPAQVNSPPKKDLSWMGLPEFVDDTVTDYTRTTPSIDVSKSPMIKFVKETGCSNSTKVNNTKNARKPTVKYAEMQPKDNIDDKGYWDSGCSRHMTDNISYLFEYEPFNGGYVSFGHGRGKITGKGSIKTGKLEFENVYFMEELKYNLFINESMLWHRRLGHLNFKTMNKLVRSDLVKGLPSKRFENDHSCVACLKGKQHKASCKSKLVNSVSKPLHTLHMDLFGPTSVSSLNHKWILRNFITEIENLKDLKVKIIRSDNGGEYRNKEMDEFCSRKGIKREFSNARTPQQNGIAERRNRTLIEAARTMVLVTKSHNKTPYELFNERSPAIGFLRPFGCHVMILNTLDHLGKFDAKGNEGYFVGYSLSSKAFRVFNKRTKKIEENLHVDFLENKSIEKGTGPDWLFDIDTLANSINYVPVVVAGTSSTNISGTKEDIDQAVKGKESPLRFIALLNWFHEVQMATSNEAAKKDDAIPNNNSPQKEQQEVNEDKEVPESSRNSNPTASLKVSTNDSFELASSSTVETKVPTVSSPVPPDSLYVPSITSSVPRIISKGGSSFPEPLSLGNAMSFKNRLEDLFGDTSNAVSLNEVEADLGNMEIAIQVSPTLTLRIHKDHPMSQIISPVDTPVQTRQKNKDVDKQSFIATIHQKTNPDLLQYCLFSCFLSQEEPKKIVDALKYLSWVEAMQQELLQFKIQNVWEEGINYEEVFVPVARIEDIRLFLAYASYMGYTVYQMDVKNAFLYGTIDEELCREFKALMHDKFQMSAMGELNVFLGLQVLQKKYGIFFSQDKDVGDILKKFGYTDIREAKTPMDRENPWGKDGTSKDVELNLYRSMIGSLMYLTALRPDIMFDVHAYARHQVTPKECHLHAVKRIFRYLKGNLKLGLWYPKESPFDLVAYLDGDYGGANQDRKSTTGGCQFWGKRLISWQCKK</sequence>
<feature type="compositionally biased region" description="Basic and acidic residues" evidence="5">
    <location>
        <begin position="908"/>
        <end position="920"/>
    </location>
</feature>
<feature type="compositionally biased region" description="Basic and acidic residues" evidence="5">
    <location>
        <begin position="22"/>
        <end position="32"/>
    </location>
</feature>
<dbReference type="GO" id="GO:0008270">
    <property type="term" value="F:zinc ion binding"/>
    <property type="evidence" value="ECO:0007669"/>
    <property type="project" value="InterPro"/>
</dbReference>
<reference evidence="7" key="1">
    <citation type="journal article" date="2019" name="Sci. Rep.">
        <title>Draft genome of Tanacetum cinerariifolium, the natural source of mosquito coil.</title>
        <authorList>
            <person name="Yamashiro T."/>
            <person name="Shiraishi A."/>
            <person name="Satake H."/>
            <person name="Nakayama K."/>
        </authorList>
    </citation>
    <scope>NUCLEOTIDE SEQUENCE</scope>
</reference>
<dbReference type="InterPro" id="IPR013103">
    <property type="entry name" value="RVT_2"/>
</dbReference>
<evidence type="ECO:0000256" key="4">
    <source>
        <dbReference type="SAM" id="Coils"/>
    </source>
</evidence>
<dbReference type="EMBL" id="BKCJ010000616">
    <property type="protein sequence ID" value="GEU34764.1"/>
    <property type="molecule type" value="Genomic_DNA"/>
</dbReference>
<dbReference type="SUPFAM" id="SSF57756">
    <property type="entry name" value="Retrovirus zinc finger-like domains"/>
    <property type="match status" value="1"/>
</dbReference>
<dbReference type="Pfam" id="PF14223">
    <property type="entry name" value="Retrotran_gag_2"/>
    <property type="match status" value="1"/>
</dbReference>
<feature type="compositionally biased region" description="Basic and acidic residues" evidence="5">
    <location>
        <begin position="245"/>
        <end position="264"/>
    </location>
</feature>
<gene>
    <name evidence="7" type="ORF">Tci_006742</name>
</gene>
<name>A0A6L2JGG7_TANCI</name>
<feature type="region of interest" description="Disordered" evidence="5">
    <location>
        <begin position="891"/>
        <end position="936"/>
    </location>
</feature>
<dbReference type="Pfam" id="PF25597">
    <property type="entry name" value="SH3_retrovirus"/>
    <property type="match status" value="1"/>
</dbReference>
<dbReference type="PANTHER" id="PTHR42648">
    <property type="entry name" value="TRANSPOSASE, PUTATIVE-RELATED"/>
    <property type="match status" value="1"/>
</dbReference>
<dbReference type="PANTHER" id="PTHR42648:SF32">
    <property type="entry name" value="RIBONUCLEASE H-LIKE DOMAIN, GAG-PRE-INTEGRASE DOMAIN PROTEIN-RELATED"/>
    <property type="match status" value="1"/>
</dbReference>
<dbReference type="InterPro" id="IPR025724">
    <property type="entry name" value="GAG-pre-integrase_dom"/>
</dbReference>
<dbReference type="Pfam" id="PF07727">
    <property type="entry name" value="RVT_2"/>
    <property type="match status" value="1"/>
</dbReference>
<feature type="domain" description="Integrase catalytic" evidence="6">
    <location>
        <begin position="602"/>
        <end position="728"/>
    </location>
</feature>
<keyword evidence="2" id="KW-0479">Metal-binding</keyword>
<proteinExistence type="predicted"/>
<feature type="region of interest" description="Disordered" evidence="5">
    <location>
        <begin position="21"/>
        <end position="42"/>
    </location>
</feature>
<evidence type="ECO:0000256" key="5">
    <source>
        <dbReference type="SAM" id="MobiDB-lite"/>
    </source>
</evidence>
<dbReference type="Gene3D" id="3.30.420.10">
    <property type="entry name" value="Ribonuclease H-like superfamily/Ribonuclease H"/>
    <property type="match status" value="1"/>
</dbReference>
<dbReference type="Gene3D" id="4.10.60.10">
    <property type="entry name" value="Zinc finger, CCHC-type"/>
    <property type="match status" value="1"/>
</dbReference>
<evidence type="ECO:0000256" key="3">
    <source>
        <dbReference type="ARBA" id="ARBA00022801"/>
    </source>
</evidence>
<feature type="non-terminal residue" evidence="7">
    <location>
        <position position="1"/>
    </location>
</feature>
<keyword evidence="1" id="KW-0645">Protease</keyword>
<evidence type="ECO:0000256" key="1">
    <source>
        <dbReference type="ARBA" id="ARBA00022670"/>
    </source>
</evidence>
<organism evidence="7">
    <name type="scientific">Tanacetum cinerariifolium</name>
    <name type="common">Dalmatian daisy</name>
    <name type="synonym">Chrysanthemum cinerariifolium</name>
    <dbReference type="NCBI Taxonomy" id="118510"/>
    <lineage>
        <taxon>Eukaryota</taxon>
        <taxon>Viridiplantae</taxon>
        <taxon>Streptophyta</taxon>
        <taxon>Embryophyta</taxon>
        <taxon>Tracheophyta</taxon>
        <taxon>Spermatophyta</taxon>
        <taxon>Magnoliopsida</taxon>
        <taxon>eudicotyledons</taxon>
        <taxon>Gunneridae</taxon>
        <taxon>Pentapetalae</taxon>
        <taxon>asterids</taxon>
        <taxon>campanulids</taxon>
        <taxon>Asterales</taxon>
        <taxon>Asteraceae</taxon>
        <taxon>Asteroideae</taxon>
        <taxon>Anthemideae</taxon>
        <taxon>Anthemidinae</taxon>
        <taxon>Tanacetum</taxon>
    </lineage>
</organism>
<dbReference type="SUPFAM" id="SSF53098">
    <property type="entry name" value="Ribonuclease H-like"/>
    <property type="match status" value="1"/>
</dbReference>
<keyword evidence="4" id="KW-0175">Coiled coil</keyword>
<dbReference type="InterPro" id="IPR036875">
    <property type="entry name" value="Znf_CCHC_sf"/>
</dbReference>
<feature type="coiled-coil region" evidence="4">
    <location>
        <begin position="362"/>
        <end position="396"/>
    </location>
</feature>
<feature type="coiled-coil region" evidence="4">
    <location>
        <begin position="299"/>
        <end position="326"/>
    </location>
</feature>
<dbReference type="InterPro" id="IPR054722">
    <property type="entry name" value="PolX-like_BBD"/>
</dbReference>
<comment type="caution">
    <text evidence="7">The sequence shown here is derived from an EMBL/GenBank/DDBJ whole genome shotgun (WGS) entry which is preliminary data.</text>
</comment>
<dbReference type="PROSITE" id="PS50994">
    <property type="entry name" value="INTEGRASE"/>
    <property type="match status" value="1"/>
</dbReference>
<feature type="compositionally biased region" description="Polar residues" evidence="5">
    <location>
        <begin position="921"/>
        <end position="936"/>
    </location>
</feature>
<dbReference type="InterPro" id="IPR036397">
    <property type="entry name" value="RNaseH_sf"/>
</dbReference>
<dbReference type="InterPro" id="IPR012337">
    <property type="entry name" value="RNaseH-like_sf"/>
</dbReference>
<dbReference type="GO" id="GO:0008233">
    <property type="term" value="F:peptidase activity"/>
    <property type="evidence" value="ECO:0007669"/>
    <property type="project" value="UniProtKB-KW"/>
</dbReference>
<accession>A0A6L2JGG7</accession>
<dbReference type="InterPro" id="IPR039537">
    <property type="entry name" value="Retrotran_Ty1/copia-like"/>
</dbReference>
<protein>
    <recommendedName>
        <fullName evidence="6">Integrase catalytic domain-containing protein</fullName>
    </recommendedName>
</protein>
<dbReference type="InterPro" id="IPR001584">
    <property type="entry name" value="Integrase_cat-core"/>
</dbReference>
<evidence type="ECO:0000313" key="7">
    <source>
        <dbReference type="EMBL" id="GEU34764.1"/>
    </source>
</evidence>
<evidence type="ECO:0000259" key="6">
    <source>
        <dbReference type="PROSITE" id="PS50994"/>
    </source>
</evidence>
<dbReference type="GO" id="GO:0006508">
    <property type="term" value="P:proteolysis"/>
    <property type="evidence" value="ECO:0007669"/>
    <property type="project" value="UniProtKB-KW"/>
</dbReference>
<feature type="region of interest" description="Disordered" evidence="5">
    <location>
        <begin position="241"/>
        <end position="264"/>
    </location>
</feature>
<dbReference type="Pfam" id="PF13976">
    <property type="entry name" value="gag_pre-integrs"/>
    <property type="match status" value="1"/>
</dbReference>
<keyword evidence="3" id="KW-0378">Hydrolase</keyword>